<comment type="function">
    <text evidence="1 12">Required for the export of heme to the periplasm for the biogenesis of c-type cytochromes.</text>
</comment>
<keyword evidence="11 12" id="KW-0472">Membrane</keyword>
<evidence type="ECO:0000256" key="8">
    <source>
        <dbReference type="ARBA" id="ARBA00022692"/>
    </source>
</evidence>
<protein>
    <recommendedName>
        <fullName evidence="4 12">Heme exporter protein D</fullName>
    </recommendedName>
</protein>
<feature type="region of interest" description="Disordered" evidence="13">
    <location>
        <begin position="60"/>
        <end position="84"/>
    </location>
</feature>
<dbReference type="STRING" id="393595.ABO_0873"/>
<comment type="subcellular location">
    <subcellularLocation>
        <location evidence="2 12">Cell inner membrane</location>
        <topology evidence="2 12">Single-pass membrane protein</topology>
    </subcellularLocation>
</comment>
<evidence type="ECO:0000256" key="13">
    <source>
        <dbReference type="SAM" id="MobiDB-lite"/>
    </source>
</evidence>
<dbReference type="KEGG" id="abo:ABO_0873"/>
<dbReference type="GO" id="GO:1903607">
    <property type="term" value="P:cytochrome c biosynthetic process"/>
    <property type="evidence" value="ECO:0007669"/>
    <property type="project" value="TreeGrafter"/>
</dbReference>
<reference evidence="14 15" key="1">
    <citation type="journal article" date="2006" name="Nat. Biotechnol.">
        <title>Genome sequence of the ubiquitous hydrocarbon-degrading marine bacterium Alcanivorax borkumensis.</title>
        <authorList>
            <person name="Schneiker S."/>
            <person name="Martins dos Santos V.A.P."/>
            <person name="Bartels D."/>
            <person name="Bekel T."/>
            <person name="Brecht M."/>
            <person name="Buhrmester J."/>
            <person name="Chernikova T.N."/>
            <person name="Denaro R."/>
            <person name="Ferrer M."/>
            <person name="Gertler C."/>
            <person name="Goesmann A."/>
            <person name="Golyshina O.V."/>
            <person name="Kaminski F."/>
            <person name="Khachane A.N."/>
            <person name="Lang S."/>
            <person name="Linke B."/>
            <person name="McHardy A.C."/>
            <person name="Meyer F."/>
            <person name="Nechitaylo T."/>
            <person name="Puehler A."/>
            <person name="Regenhardt D."/>
            <person name="Rupp O."/>
            <person name="Sabirova J.S."/>
            <person name="Selbitschka W."/>
            <person name="Yakimov M.M."/>
            <person name="Timmis K.N."/>
            <person name="Vorhoelter F.-J."/>
            <person name="Weidner S."/>
            <person name="Kaiser O."/>
            <person name="Golyshin P.N."/>
        </authorList>
    </citation>
    <scope>NUCLEOTIDE SEQUENCE [LARGE SCALE GENOMIC DNA]</scope>
    <source>
        <strain evidence="15">ATCC 700651 / DSM 11573 / NCIMB 13689 / SK2</strain>
    </source>
</reference>
<keyword evidence="5 12" id="KW-0813">Transport</keyword>
<feature type="compositionally biased region" description="Polar residues" evidence="13">
    <location>
        <begin position="60"/>
        <end position="77"/>
    </location>
</feature>
<dbReference type="eggNOG" id="COG3114">
    <property type="taxonomic scope" value="Bacteria"/>
</dbReference>
<organism evidence="14 15">
    <name type="scientific">Alcanivorax borkumensis (strain ATCC 700651 / DSM 11573 / NCIMB 13689 / SK2)</name>
    <dbReference type="NCBI Taxonomy" id="393595"/>
    <lineage>
        <taxon>Bacteria</taxon>
        <taxon>Pseudomonadati</taxon>
        <taxon>Pseudomonadota</taxon>
        <taxon>Gammaproteobacteria</taxon>
        <taxon>Oceanospirillales</taxon>
        <taxon>Alcanivoracaceae</taxon>
        <taxon>Alcanivorax</taxon>
    </lineage>
</organism>
<accession>Q0VR77</accession>
<sequence>MYFDSIADFIAMGKHGFYVWSAYGISAFLMIASMLLALRGKRQVRQTLARQWRLEDIAKQQAQDTASRQQSSKQTPEVNDESGT</sequence>
<keyword evidence="9 12" id="KW-0201">Cytochrome c-type biogenesis</keyword>
<comment type="similarity">
    <text evidence="3 12">Belongs to the CcmD/CycX/HelD family.</text>
</comment>
<gene>
    <name evidence="14" type="primary">ccmD</name>
    <name evidence="14" type="ordered locus">ABO_0873</name>
</gene>
<dbReference type="Proteomes" id="UP000008871">
    <property type="component" value="Chromosome"/>
</dbReference>
<keyword evidence="10 12" id="KW-1133">Transmembrane helix</keyword>
<proteinExistence type="inferred from homology"/>
<dbReference type="GO" id="GO:0017004">
    <property type="term" value="P:cytochrome complex assembly"/>
    <property type="evidence" value="ECO:0007669"/>
    <property type="project" value="UniProtKB-KW"/>
</dbReference>
<dbReference type="InterPro" id="IPR007078">
    <property type="entry name" value="Haem_export_protD_CcmD"/>
</dbReference>
<dbReference type="EMBL" id="AM286690">
    <property type="protein sequence ID" value="CAL16321.1"/>
    <property type="molecule type" value="Genomic_DNA"/>
</dbReference>
<evidence type="ECO:0000256" key="1">
    <source>
        <dbReference type="ARBA" id="ARBA00002442"/>
    </source>
</evidence>
<dbReference type="GO" id="GO:0015886">
    <property type="term" value="P:heme transport"/>
    <property type="evidence" value="ECO:0007669"/>
    <property type="project" value="InterPro"/>
</dbReference>
<dbReference type="HOGENOM" id="CLU_180892_2_0_6"/>
<dbReference type="PANTHER" id="PTHR37531">
    <property type="entry name" value="HEME EXPORTER PROTEIN D"/>
    <property type="match status" value="1"/>
</dbReference>
<dbReference type="Pfam" id="PF04995">
    <property type="entry name" value="CcmD"/>
    <property type="match status" value="1"/>
</dbReference>
<keyword evidence="7 12" id="KW-0997">Cell inner membrane</keyword>
<evidence type="ECO:0000256" key="12">
    <source>
        <dbReference type="RuleBase" id="RU363101"/>
    </source>
</evidence>
<name>Q0VR77_ALCBS</name>
<feature type="transmembrane region" description="Helical" evidence="12">
    <location>
        <begin position="20"/>
        <end position="38"/>
    </location>
</feature>
<evidence type="ECO:0000313" key="14">
    <source>
        <dbReference type="EMBL" id="CAL16321.1"/>
    </source>
</evidence>
<evidence type="ECO:0000256" key="2">
    <source>
        <dbReference type="ARBA" id="ARBA00004377"/>
    </source>
</evidence>
<keyword evidence="15" id="KW-1185">Reference proteome</keyword>
<dbReference type="AlphaFoldDB" id="Q0VR77"/>
<dbReference type="RefSeq" id="WP_011588157.1">
    <property type="nucleotide sequence ID" value="NC_008260.1"/>
</dbReference>
<dbReference type="NCBIfam" id="TIGR03141">
    <property type="entry name" value="cytochro_ccmD"/>
    <property type="match status" value="1"/>
</dbReference>
<evidence type="ECO:0000256" key="11">
    <source>
        <dbReference type="ARBA" id="ARBA00023136"/>
    </source>
</evidence>
<dbReference type="GO" id="GO:0005886">
    <property type="term" value="C:plasma membrane"/>
    <property type="evidence" value="ECO:0007669"/>
    <property type="project" value="UniProtKB-SubCell"/>
</dbReference>
<keyword evidence="8 12" id="KW-0812">Transmembrane</keyword>
<evidence type="ECO:0000256" key="3">
    <source>
        <dbReference type="ARBA" id="ARBA00008741"/>
    </source>
</evidence>
<evidence type="ECO:0000256" key="9">
    <source>
        <dbReference type="ARBA" id="ARBA00022748"/>
    </source>
</evidence>
<dbReference type="InterPro" id="IPR052075">
    <property type="entry name" value="Heme_exporter_D"/>
</dbReference>
<dbReference type="OrthoDB" id="9815607at2"/>
<evidence type="ECO:0000313" key="15">
    <source>
        <dbReference type="Proteomes" id="UP000008871"/>
    </source>
</evidence>
<evidence type="ECO:0000256" key="6">
    <source>
        <dbReference type="ARBA" id="ARBA00022475"/>
    </source>
</evidence>
<keyword evidence="6 12" id="KW-1003">Cell membrane</keyword>
<dbReference type="PANTHER" id="PTHR37531:SF1">
    <property type="entry name" value="HEME EXPORTER PROTEIN D"/>
    <property type="match status" value="1"/>
</dbReference>
<evidence type="ECO:0000256" key="10">
    <source>
        <dbReference type="ARBA" id="ARBA00022989"/>
    </source>
</evidence>
<evidence type="ECO:0000256" key="5">
    <source>
        <dbReference type="ARBA" id="ARBA00022448"/>
    </source>
</evidence>
<evidence type="ECO:0000256" key="7">
    <source>
        <dbReference type="ARBA" id="ARBA00022519"/>
    </source>
</evidence>
<evidence type="ECO:0000256" key="4">
    <source>
        <dbReference type="ARBA" id="ARBA00016461"/>
    </source>
</evidence>